<comment type="subcellular location">
    <subcellularLocation>
        <location evidence="2">Cytoplasm</location>
    </subcellularLocation>
</comment>
<gene>
    <name evidence="10" type="ORF">AKO1_009519</name>
</gene>
<evidence type="ECO:0000256" key="4">
    <source>
        <dbReference type="ARBA" id="ARBA00022490"/>
    </source>
</evidence>
<keyword evidence="5" id="KW-0808">Transferase</keyword>
<dbReference type="PANTHER" id="PTHR45700:SF8">
    <property type="entry name" value="HECT-TYPE E3 UBIQUITIN TRANSFERASE"/>
    <property type="match status" value="1"/>
</dbReference>
<evidence type="ECO:0000259" key="9">
    <source>
        <dbReference type="PROSITE" id="PS50237"/>
    </source>
</evidence>
<dbReference type="AlphaFoldDB" id="A0AAW2ZLV3"/>
<dbReference type="Pfam" id="PF00632">
    <property type="entry name" value="HECT"/>
    <property type="match status" value="1"/>
</dbReference>
<dbReference type="FunFam" id="3.30.2160.10:FF:000004">
    <property type="entry name" value="probable E3 ubiquitin-protein ligase HERC4 isoform X1"/>
    <property type="match status" value="1"/>
</dbReference>
<protein>
    <recommendedName>
        <fullName evidence="3">HECT-type E3 ubiquitin transferase</fullName>
        <ecNumber evidence="3">2.3.2.26</ecNumber>
    </recommendedName>
</protein>
<reference evidence="10 11" key="1">
    <citation type="submission" date="2024-03" db="EMBL/GenBank/DDBJ databases">
        <title>The Acrasis kona genome and developmental transcriptomes reveal deep origins of eukaryotic multicellular pathways.</title>
        <authorList>
            <person name="Sheikh S."/>
            <person name="Fu C.-J."/>
            <person name="Brown M.W."/>
            <person name="Baldauf S.L."/>
        </authorList>
    </citation>
    <scope>NUCLEOTIDE SEQUENCE [LARGE SCALE GENOMIC DNA]</scope>
    <source>
        <strain evidence="10 11">ATCC MYA-3509</strain>
    </source>
</reference>
<dbReference type="PROSITE" id="PS50237">
    <property type="entry name" value="HECT"/>
    <property type="match status" value="1"/>
</dbReference>
<keyword evidence="4" id="KW-0963">Cytoplasm</keyword>
<dbReference type="EMBL" id="JAOPGA020001688">
    <property type="protein sequence ID" value="KAL0490480.1"/>
    <property type="molecule type" value="Genomic_DNA"/>
</dbReference>
<keyword evidence="11" id="KW-1185">Reference proteome</keyword>
<feature type="domain" description="HECT" evidence="9">
    <location>
        <begin position="446"/>
        <end position="773"/>
    </location>
</feature>
<name>A0AAW2ZLV3_9EUKA</name>
<feature type="active site" description="Glycyl thioester intermediate" evidence="7">
    <location>
        <position position="741"/>
    </location>
</feature>
<dbReference type="SUPFAM" id="SSF56204">
    <property type="entry name" value="Hect, E3 ligase catalytic domain"/>
    <property type="match status" value="1"/>
</dbReference>
<feature type="compositionally biased region" description="Polar residues" evidence="8">
    <location>
        <begin position="8"/>
        <end position="20"/>
    </location>
</feature>
<dbReference type="SMART" id="SM00119">
    <property type="entry name" value="HECTc"/>
    <property type="match status" value="1"/>
</dbReference>
<evidence type="ECO:0000256" key="5">
    <source>
        <dbReference type="ARBA" id="ARBA00022679"/>
    </source>
</evidence>
<dbReference type="GO" id="GO:0061630">
    <property type="term" value="F:ubiquitin protein ligase activity"/>
    <property type="evidence" value="ECO:0007669"/>
    <property type="project" value="UniProtKB-EC"/>
</dbReference>
<proteinExistence type="predicted"/>
<keyword evidence="6 7" id="KW-0833">Ubl conjugation pathway</keyword>
<organism evidence="10 11">
    <name type="scientific">Acrasis kona</name>
    <dbReference type="NCBI Taxonomy" id="1008807"/>
    <lineage>
        <taxon>Eukaryota</taxon>
        <taxon>Discoba</taxon>
        <taxon>Heterolobosea</taxon>
        <taxon>Tetramitia</taxon>
        <taxon>Eutetramitia</taxon>
        <taxon>Acrasidae</taxon>
        <taxon>Acrasis</taxon>
    </lineage>
</organism>
<evidence type="ECO:0000256" key="7">
    <source>
        <dbReference type="PROSITE-ProRule" id="PRU00104"/>
    </source>
</evidence>
<comment type="caution">
    <text evidence="10">The sequence shown here is derived from an EMBL/GenBank/DDBJ whole genome shotgun (WGS) entry which is preliminary data.</text>
</comment>
<dbReference type="Proteomes" id="UP001431209">
    <property type="component" value="Unassembled WGS sequence"/>
</dbReference>
<dbReference type="FunFam" id="3.30.2410.10:FF:000003">
    <property type="entry name" value="probable E3 ubiquitin-protein ligase HERC4 isoform X1"/>
    <property type="match status" value="1"/>
</dbReference>
<evidence type="ECO:0000256" key="1">
    <source>
        <dbReference type="ARBA" id="ARBA00000885"/>
    </source>
</evidence>
<evidence type="ECO:0000256" key="3">
    <source>
        <dbReference type="ARBA" id="ARBA00012485"/>
    </source>
</evidence>
<dbReference type="CDD" id="cd00078">
    <property type="entry name" value="HECTc"/>
    <property type="match status" value="1"/>
</dbReference>
<accession>A0AAW2ZLV3</accession>
<dbReference type="GO" id="GO:0000209">
    <property type="term" value="P:protein polyubiquitination"/>
    <property type="evidence" value="ECO:0007669"/>
    <property type="project" value="InterPro"/>
</dbReference>
<dbReference type="InterPro" id="IPR000569">
    <property type="entry name" value="HECT_dom"/>
</dbReference>
<dbReference type="Gene3D" id="3.90.1750.10">
    <property type="entry name" value="Hect, E3 ligase catalytic domains"/>
    <property type="match status" value="1"/>
</dbReference>
<dbReference type="GO" id="GO:0005737">
    <property type="term" value="C:cytoplasm"/>
    <property type="evidence" value="ECO:0007669"/>
    <property type="project" value="UniProtKB-SubCell"/>
</dbReference>
<evidence type="ECO:0000313" key="10">
    <source>
        <dbReference type="EMBL" id="KAL0490480.1"/>
    </source>
</evidence>
<evidence type="ECO:0000313" key="11">
    <source>
        <dbReference type="Proteomes" id="UP001431209"/>
    </source>
</evidence>
<evidence type="ECO:0000256" key="6">
    <source>
        <dbReference type="ARBA" id="ARBA00022786"/>
    </source>
</evidence>
<dbReference type="Gene3D" id="3.30.2160.10">
    <property type="entry name" value="Hect, E3 ligase catalytic domain"/>
    <property type="match status" value="1"/>
</dbReference>
<comment type="catalytic activity">
    <reaction evidence="1">
        <text>S-ubiquitinyl-[E2 ubiquitin-conjugating enzyme]-L-cysteine + [acceptor protein]-L-lysine = [E2 ubiquitin-conjugating enzyme]-L-cysteine + N(6)-ubiquitinyl-[acceptor protein]-L-lysine.</text>
        <dbReference type="EC" id="2.3.2.26"/>
    </reaction>
</comment>
<sequence length="773" mass="88613">MSDLVDSSDPTNPVDSPMSESQRDERPNDDTNPAKQQAEKTISIKVPKERKALVELFLMTFRSQLKDGCKLGESCNNYYCASNPNLKEDINALAIQLTGSALNSGKFHFCNCTNDMLAQYLDNPSTTNNHVTPHFLIVQSKTFETAFALQTKESTYIEDLIQRVFSTEESLIHSFKPSSSPSSDNIDFEGLERVYELISKNESATKTLTEAIAEYTKNQSAKKLTQVNHVRQFSIILQCPQLMEPTTHDSLNHINICILSSNKNCKIALENTFKEMPKDIFKRVVSVYQQFITVQLYLRGFIDVKIAHATRVLEILNRANESRSIFDKLPFQEFNNDAVNNIVDLKQDFNRWMSGIMEKERFASSNQPMPKKNKFDNFAFCNFPFILDTASKSKVLQIDAGKHQNEELRNAIVTQFFTQQTSSLYLVLRVVRTNLIYTALNEIINKKRDLKKSLKVQFVGEEGVDQGGVQKEFFQLIVRQIFDVNYGMFELNADTRNFWFNCNSFENDDEFMLIGVIIGLAIYNGVILDVRFPRVVYKKILGENVTFEDLQDMDPTLAKGLIQLLEYEGNVEETFCRTFQVETEAFGKVVAHDLVPGGEGMMVTDKNRQDYVDLYVEWRLETSVQKQFDAFMEGFQMVLNDDHILKLFKPEELELMVCGSPEFDFDALERSTKYADGFVKEDETIVNFWQVVKSFSEQDKKKFLAFCTGSDRVPIKGLGNLQFVIIKNGDDSERLPTAHTCFNYLLLPKYATKEKLREKLMSAIENFEGFGLK</sequence>
<dbReference type="PANTHER" id="PTHR45700">
    <property type="entry name" value="UBIQUITIN-PROTEIN LIGASE E3C"/>
    <property type="match status" value="1"/>
</dbReference>
<dbReference type="Gene3D" id="3.30.2410.10">
    <property type="entry name" value="Hect, E3 ligase catalytic domain"/>
    <property type="match status" value="1"/>
</dbReference>
<feature type="region of interest" description="Disordered" evidence="8">
    <location>
        <begin position="1"/>
        <end position="42"/>
    </location>
</feature>
<evidence type="ECO:0000256" key="8">
    <source>
        <dbReference type="SAM" id="MobiDB-lite"/>
    </source>
</evidence>
<dbReference type="InterPro" id="IPR035983">
    <property type="entry name" value="Hect_E3_ubiquitin_ligase"/>
</dbReference>
<dbReference type="InterPro" id="IPR044611">
    <property type="entry name" value="E3A/B/C-like"/>
</dbReference>
<dbReference type="EC" id="2.3.2.26" evidence="3"/>
<evidence type="ECO:0000256" key="2">
    <source>
        <dbReference type="ARBA" id="ARBA00004496"/>
    </source>
</evidence>